<keyword evidence="4 7" id="KW-0732">Signal</keyword>
<keyword evidence="3 7" id="KW-0479">Metal-binding</keyword>
<dbReference type="GO" id="GO:0005886">
    <property type="term" value="C:plasma membrane"/>
    <property type="evidence" value="ECO:0007669"/>
    <property type="project" value="TreeGrafter"/>
</dbReference>
<dbReference type="PANTHER" id="PTHR47870">
    <property type="entry name" value="CYTOCHROME C-TYPE BIOGENESIS PROTEIN CCMH"/>
    <property type="match status" value="1"/>
</dbReference>
<dbReference type="GO" id="GO:0017004">
    <property type="term" value="P:cytochrome complex assembly"/>
    <property type="evidence" value="ECO:0007669"/>
    <property type="project" value="UniProtKB-KW"/>
</dbReference>
<evidence type="ECO:0000256" key="5">
    <source>
        <dbReference type="ARBA" id="ARBA00022748"/>
    </source>
</evidence>
<evidence type="ECO:0000256" key="7">
    <source>
        <dbReference type="RuleBase" id="RU364112"/>
    </source>
</evidence>
<proteinExistence type="inferred from homology"/>
<keyword evidence="7" id="KW-0812">Transmembrane</keyword>
<feature type="domain" description="CcmH/CycL/Ccl2/NrfF N-terminal" evidence="8">
    <location>
        <begin position="44"/>
        <end position="159"/>
    </location>
</feature>
<reference evidence="9" key="1">
    <citation type="submission" date="2024-05" db="EMBL/GenBank/DDBJ databases">
        <authorList>
            <person name="Yang L."/>
            <person name="Pan L."/>
        </authorList>
    </citation>
    <scope>NUCLEOTIDE SEQUENCE</scope>
    <source>
        <strain evidence="9">FCG-7</strain>
    </source>
</reference>
<dbReference type="AlphaFoldDB" id="A0AAU7F6Y4"/>
<evidence type="ECO:0000313" key="9">
    <source>
        <dbReference type="EMBL" id="XBM00455.1"/>
    </source>
</evidence>
<comment type="similarity">
    <text evidence="1 7">Belongs to the CcmH/CycL/Ccl2/NrfF family.</text>
</comment>
<evidence type="ECO:0000259" key="8">
    <source>
        <dbReference type="Pfam" id="PF03918"/>
    </source>
</evidence>
<gene>
    <name evidence="9" type="ORF">ABHF33_15555</name>
</gene>
<dbReference type="KEGG" id="cmav:ABHF33_15555"/>
<comment type="function">
    <text evidence="7">Possible subunit of a heme lyase.</text>
</comment>
<protein>
    <recommendedName>
        <fullName evidence="7">Cytochrome c-type biogenesis protein</fullName>
    </recommendedName>
</protein>
<dbReference type="InterPro" id="IPR005616">
    <property type="entry name" value="CcmH/CycL/Ccl2/NrfF_N"/>
</dbReference>
<dbReference type="InterPro" id="IPR051263">
    <property type="entry name" value="C-type_cytochrome_biogenesis"/>
</dbReference>
<dbReference type="GO" id="GO:0046872">
    <property type="term" value="F:metal ion binding"/>
    <property type="evidence" value="ECO:0007669"/>
    <property type="project" value="UniProtKB-KW"/>
</dbReference>
<evidence type="ECO:0000256" key="2">
    <source>
        <dbReference type="ARBA" id="ARBA00022617"/>
    </source>
</evidence>
<dbReference type="FunFam" id="1.10.8.640:FF:000001">
    <property type="entry name" value="Cytochrome c-type biogenesis protein"/>
    <property type="match status" value="1"/>
</dbReference>
<feature type="transmembrane region" description="Helical" evidence="7">
    <location>
        <begin position="124"/>
        <end position="145"/>
    </location>
</feature>
<sequence length="186" mass="20769">MLLNFAMRLAAVLLLSASLIWPSLAGTSPDTRVASNSISSAASSAISSDVLVEERLVALSSELRCLVCQNESLASSRAPLAEDLRREVREQIRAGNSDAQIIDYLTARYGDFVTYRPPWRGRTLLLWLGPFCLLILALGMFMYGISRKRQQQIPADLSSPDRVSDRLSDREALDRLQREFAEKNHE</sequence>
<keyword evidence="6 7" id="KW-0408">Iron</keyword>
<evidence type="ECO:0000256" key="4">
    <source>
        <dbReference type="ARBA" id="ARBA00022729"/>
    </source>
</evidence>
<accession>A0AAU7F6Y4</accession>
<evidence type="ECO:0000256" key="1">
    <source>
        <dbReference type="ARBA" id="ARBA00010342"/>
    </source>
</evidence>
<evidence type="ECO:0000256" key="3">
    <source>
        <dbReference type="ARBA" id="ARBA00022723"/>
    </source>
</evidence>
<dbReference type="InterPro" id="IPR038297">
    <property type="entry name" value="CcmH/CycL/NrfF/Ccl2_sf"/>
</dbReference>
<feature type="chain" id="PRO_5043089715" description="Cytochrome c-type biogenesis protein" evidence="7">
    <location>
        <begin position="26"/>
        <end position="186"/>
    </location>
</feature>
<keyword evidence="5" id="KW-0201">Cytochrome c-type biogenesis</keyword>
<dbReference type="Gene3D" id="1.10.8.640">
    <property type="entry name" value="Cytochrome C biogenesis protein"/>
    <property type="match status" value="1"/>
</dbReference>
<dbReference type="EMBL" id="CP157355">
    <property type="protein sequence ID" value="XBM00455.1"/>
    <property type="molecule type" value="Genomic_DNA"/>
</dbReference>
<keyword evidence="2 7" id="KW-0349">Heme</keyword>
<keyword evidence="7" id="KW-0472">Membrane</keyword>
<dbReference type="CDD" id="cd16378">
    <property type="entry name" value="CcmH_N"/>
    <property type="match status" value="1"/>
</dbReference>
<organism evidence="9">
    <name type="scientific">Chitinibacter mangrovi</name>
    <dbReference type="NCBI Taxonomy" id="3153927"/>
    <lineage>
        <taxon>Bacteria</taxon>
        <taxon>Pseudomonadati</taxon>
        <taxon>Pseudomonadota</taxon>
        <taxon>Betaproteobacteria</taxon>
        <taxon>Neisseriales</taxon>
        <taxon>Chitinibacteraceae</taxon>
        <taxon>Chitinibacter</taxon>
    </lineage>
</organism>
<dbReference type="PANTHER" id="PTHR47870:SF1">
    <property type="entry name" value="CYTOCHROME C-TYPE BIOGENESIS PROTEIN CCMH"/>
    <property type="match status" value="1"/>
</dbReference>
<feature type="signal peptide" evidence="7">
    <location>
        <begin position="1"/>
        <end position="25"/>
    </location>
</feature>
<dbReference type="RefSeq" id="WP_348944807.1">
    <property type="nucleotide sequence ID" value="NZ_CP157355.1"/>
</dbReference>
<name>A0AAU7F6Y4_9NEIS</name>
<keyword evidence="7" id="KW-1133">Transmembrane helix</keyword>
<dbReference type="Pfam" id="PF03918">
    <property type="entry name" value="CcmH"/>
    <property type="match status" value="1"/>
</dbReference>
<evidence type="ECO:0000256" key="6">
    <source>
        <dbReference type="ARBA" id="ARBA00023004"/>
    </source>
</evidence>